<feature type="binding site" evidence="12">
    <location>
        <position position="43"/>
    </location>
    <ligand>
        <name>DNA</name>
        <dbReference type="ChEBI" id="CHEBI:16991"/>
    </ligand>
</feature>
<keyword evidence="16" id="KW-1185">Reference proteome</keyword>
<dbReference type="InterPro" id="IPR036388">
    <property type="entry name" value="WH-like_DNA-bd_sf"/>
</dbReference>
<dbReference type="GO" id="GO:0003908">
    <property type="term" value="F:methylated-DNA-[protein]-cysteine S-methyltransferase activity"/>
    <property type="evidence" value="ECO:0007669"/>
    <property type="project" value="UniProtKB-UniRule"/>
</dbReference>
<dbReference type="Gene3D" id="1.10.10.10">
    <property type="entry name" value="Winged helix-like DNA-binding domain superfamily/Winged helix DNA-binding domain"/>
    <property type="match status" value="1"/>
</dbReference>
<evidence type="ECO:0000256" key="6">
    <source>
        <dbReference type="ARBA" id="ARBA00022763"/>
    </source>
</evidence>
<protein>
    <recommendedName>
        <fullName evidence="10">Methylated-DNA--protein-cysteine methyltransferase</fullName>
        <ecNumber evidence="10">2.1.1.63</ecNumber>
    </recommendedName>
    <alternativeName>
        <fullName evidence="10">6-O-methylguanine-DNA methyltransferase</fullName>
        <shortName evidence="10">MGMT</shortName>
    </alternativeName>
    <alternativeName>
        <fullName evidence="10">O-6-methylguanine-DNA-alkyltransferase</fullName>
    </alternativeName>
</protein>
<keyword evidence="8 10" id="KW-0234">DNA repair</keyword>
<dbReference type="GO" id="GO:0006307">
    <property type="term" value="P:DNA alkylation repair"/>
    <property type="evidence" value="ECO:0007669"/>
    <property type="project" value="UniProtKB-UniRule"/>
</dbReference>
<dbReference type="Proteomes" id="UP000290287">
    <property type="component" value="Unassembled WGS sequence"/>
</dbReference>
<dbReference type="EC" id="2.1.1.63" evidence="10"/>
<dbReference type="InterPro" id="IPR001497">
    <property type="entry name" value="MethylDNA_cys_MeTrfase_AS"/>
</dbReference>
<feature type="active site" description="Nucleophile; methyl group acceptor from methylphosphotriester" evidence="11">
    <location>
        <position position="38"/>
    </location>
</feature>
<dbReference type="GO" id="GO:0008270">
    <property type="term" value="F:zinc ion binding"/>
    <property type="evidence" value="ECO:0007669"/>
    <property type="project" value="InterPro"/>
</dbReference>
<feature type="active site" description="Nucleophile; methyl group acceptor from either O6-methylguanine or O4-methylthymine" evidence="11">
    <location>
        <position position="319"/>
    </location>
</feature>
<dbReference type="PANTHER" id="PTHR10815:SF5">
    <property type="entry name" value="METHYLATED-DNA--PROTEIN-CYSTEINE METHYLTRANSFERASE"/>
    <property type="match status" value="1"/>
</dbReference>
<evidence type="ECO:0000313" key="16">
    <source>
        <dbReference type="Proteomes" id="UP000290287"/>
    </source>
</evidence>
<comment type="cofactor">
    <cofactor evidence="12">
        <name>Zn(2+)</name>
        <dbReference type="ChEBI" id="CHEBI:29105"/>
    </cofactor>
    <text evidence="12">Binds 1 zinc ion per subunit.</text>
</comment>
<feature type="binding site" evidence="12">
    <location>
        <position position="67"/>
    </location>
    <ligand>
        <name>DNA</name>
        <dbReference type="ChEBI" id="CHEBI:16991"/>
    </ligand>
</feature>
<dbReference type="InterPro" id="IPR036217">
    <property type="entry name" value="MethylDNA_cys_MeTrfase_DNAb"/>
</dbReference>
<evidence type="ECO:0000256" key="8">
    <source>
        <dbReference type="ARBA" id="ARBA00023204"/>
    </source>
</evidence>
<keyword evidence="4 10" id="KW-0489">Methyltransferase</keyword>
<proteinExistence type="inferred from homology"/>
<dbReference type="PROSITE" id="PS01124">
    <property type="entry name" value="HTH_ARAC_FAMILY_2"/>
    <property type="match status" value="1"/>
</dbReference>
<evidence type="ECO:0000256" key="7">
    <source>
        <dbReference type="ARBA" id="ARBA00023159"/>
    </source>
</evidence>
<dbReference type="GO" id="GO:0005737">
    <property type="term" value="C:cytoplasm"/>
    <property type="evidence" value="ECO:0007669"/>
    <property type="project" value="UniProtKB-SubCell"/>
</dbReference>
<dbReference type="PROSITE" id="PS00374">
    <property type="entry name" value="MGMT"/>
    <property type="match status" value="1"/>
</dbReference>
<comment type="similarity">
    <text evidence="2 10">Belongs to the MGMT family.</text>
</comment>
<dbReference type="OrthoDB" id="9811249at2"/>
<dbReference type="SMART" id="SM00342">
    <property type="entry name" value="HTH_ARAC"/>
    <property type="match status" value="1"/>
</dbReference>
<accession>A0A4Q0YWI9</accession>
<evidence type="ECO:0000256" key="4">
    <source>
        <dbReference type="ARBA" id="ARBA00022603"/>
    </source>
</evidence>
<comment type="catalytic activity">
    <reaction evidence="9 10">
        <text>a 6-O-methyl-2'-deoxyguanosine in DNA + L-cysteinyl-[protein] = S-methyl-L-cysteinyl-[protein] + a 2'-deoxyguanosine in DNA</text>
        <dbReference type="Rhea" id="RHEA:24000"/>
        <dbReference type="Rhea" id="RHEA-COMP:10131"/>
        <dbReference type="Rhea" id="RHEA-COMP:10132"/>
        <dbReference type="Rhea" id="RHEA-COMP:11367"/>
        <dbReference type="Rhea" id="RHEA-COMP:11368"/>
        <dbReference type="ChEBI" id="CHEBI:29950"/>
        <dbReference type="ChEBI" id="CHEBI:82612"/>
        <dbReference type="ChEBI" id="CHEBI:85445"/>
        <dbReference type="ChEBI" id="CHEBI:85448"/>
        <dbReference type="EC" id="2.1.1.63"/>
    </reaction>
</comment>
<evidence type="ECO:0000256" key="5">
    <source>
        <dbReference type="ARBA" id="ARBA00022679"/>
    </source>
</evidence>
<dbReference type="InterPro" id="IPR014048">
    <property type="entry name" value="MethylDNA_cys_MeTrfase_DNA-bd"/>
</dbReference>
<dbReference type="InterPro" id="IPR035451">
    <property type="entry name" value="Ada-like_dom_sf"/>
</dbReference>
<comment type="subcellular location">
    <subcellularLocation>
        <location evidence="10">Cytoplasm</location>
    </subcellularLocation>
</comment>
<dbReference type="Pfam" id="PF01035">
    <property type="entry name" value="DNA_binding_1"/>
    <property type="match status" value="1"/>
</dbReference>
<dbReference type="Pfam" id="PF02805">
    <property type="entry name" value="Ada_Zn_binding"/>
    <property type="match status" value="1"/>
</dbReference>
<dbReference type="SUPFAM" id="SSF57884">
    <property type="entry name" value="Ada DNA repair protein, N-terminal domain (N-Ada 10)"/>
    <property type="match status" value="1"/>
</dbReference>
<dbReference type="AlphaFoldDB" id="A0A4Q0YWI9"/>
<dbReference type="InterPro" id="IPR004026">
    <property type="entry name" value="Ada_DNA_repair_Zn-bd"/>
</dbReference>
<evidence type="ECO:0000256" key="9">
    <source>
        <dbReference type="ARBA" id="ARBA00049348"/>
    </source>
</evidence>
<name>A0A4Q0YWI9_9GAMM</name>
<comment type="miscellaneous">
    <text evidence="10">This enzyme catalyzes only one turnover and therefore is not strictly catalytic. According to one definition, an enzyme is a biocatalyst that acts repeatedly and over many reaction cycles.</text>
</comment>
<dbReference type="SUPFAM" id="SSF53155">
    <property type="entry name" value="Methylated DNA-protein cysteine methyltransferase domain"/>
    <property type="match status" value="1"/>
</dbReference>
<comment type="catalytic activity">
    <reaction evidence="1 10">
        <text>a 4-O-methyl-thymidine in DNA + L-cysteinyl-[protein] = a thymidine in DNA + S-methyl-L-cysteinyl-[protein]</text>
        <dbReference type="Rhea" id="RHEA:53428"/>
        <dbReference type="Rhea" id="RHEA-COMP:10131"/>
        <dbReference type="Rhea" id="RHEA-COMP:10132"/>
        <dbReference type="Rhea" id="RHEA-COMP:13555"/>
        <dbReference type="Rhea" id="RHEA-COMP:13556"/>
        <dbReference type="ChEBI" id="CHEBI:29950"/>
        <dbReference type="ChEBI" id="CHEBI:82612"/>
        <dbReference type="ChEBI" id="CHEBI:137386"/>
        <dbReference type="ChEBI" id="CHEBI:137387"/>
        <dbReference type="EC" id="2.1.1.63"/>
    </reaction>
</comment>
<dbReference type="PIRSF" id="PIRSF000409">
    <property type="entry name" value="Ada"/>
    <property type="match status" value="1"/>
</dbReference>
<evidence type="ECO:0000259" key="14">
    <source>
        <dbReference type="PROSITE" id="PS01124"/>
    </source>
</evidence>
<keyword evidence="5 10" id="KW-0808">Transferase</keyword>
<feature type="binding site" evidence="12">
    <location>
        <position position="34"/>
    </location>
    <ligand>
        <name>DNA</name>
        <dbReference type="ChEBI" id="CHEBI:16991"/>
    </ligand>
</feature>
<evidence type="ECO:0000256" key="13">
    <source>
        <dbReference type="PIRSR" id="PIRSR000409-3"/>
    </source>
</evidence>
<dbReference type="GO" id="GO:0003700">
    <property type="term" value="F:DNA-binding transcription factor activity"/>
    <property type="evidence" value="ECO:0007669"/>
    <property type="project" value="InterPro"/>
</dbReference>
<feature type="binding site" evidence="13">
    <location>
        <position position="38"/>
    </location>
    <ligand>
        <name>Zn(2+)</name>
        <dbReference type="ChEBI" id="CHEBI:29105"/>
    </ligand>
</feature>
<feature type="binding site" evidence="13">
    <location>
        <position position="69"/>
    </location>
    <ligand>
        <name>Zn(2+)</name>
        <dbReference type="ChEBI" id="CHEBI:29105"/>
    </ligand>
</feature>
<feature type="binding site" evidence="12">
    <location>
        <position position="45"/>
    </location>
    <ligand>
        <name>DNA</name>
        <dbReference type="ChEBI" id="CHEBI:16991"/>
    </ligand>
</feature>
<dbReference type="NCBIfam" id="TIGR00589">
    <property type="entry name" value="ogt"/>
    <property type="match status" value="1"/>
</dbReference>
<dbReference type="GO" id="GO:0043565">
    <property type="term" value="F:sequence-specific DNA binding"/>
    <property type="evidence" value="ECO:0007669"/>
    <property type="project" value="InterPro"/>
</dbReference>
<evidence type="ECO:0000256" key="11">
    <source>
        <dbReference type="PIRSR" id="PIRSR000409-1"/>
    </source>
</evidence>
<dbReference type="InterPro" id="IPR018060">
    <property type="entry name" value="HTH_AraC"/>
</dbReference>
<reference evidence="15 16" key="1">
    <citation type="submission" date="2017-10" db="EMBL/GenBank/DDBJ databases">
        <title>Nyctiphanis sp. nov., isolated from the stomach of the euphausiid Nyctiphanes simplex (Hansen, 1911) in the Gulf of California.</title>
        <authorList>
            <person name="Gomez-Gil B."/>
            <person name="Aguilar-Mendez M."/>
            <person name="Lopez-Cortes A."/>
            <person name="Gomez-Gutierrez J."/>
            <person name="Roque A."/>
            <person name="Lang E."/>
            <person name="Gonzalez-Castillo A."/>
        </authorList>
    </citation>
    <scope>NUCLEOTIDE SEQUENCE [LARGE SCALE GENOMIC DNA]</scope>
    <source>
        <strain evidence="15 16">CAIM 600</strain>
    </source>
</reference>
<keyword evidence="12" id="KW-0479">Metal-binding</keyword>
<evidence type="ECO:0000256" key="2">
    <source>
        <dbReference type="ARBA" id="ARBA00008711"/>
    </source>
</evidence>
<dbReference type="SUPFAM" id="SSF46767">
    <property type="entry name" value="Methylated DNA-protein cysteine methyltransferase, C-terminal domain"/>
    <property type="match status" value="1"/>
</dbReference>
<dbReference type="GO" id="GO:0032259">
    <property type="term" value="P:methylation"/>
    <property type="evidence" value="ECO:0007669"/>
    <property type="project" value="UniProtKB-KW"/>
</dbReference>
<evidence type="ECO:0000256" key="10">
    <source>
        <dbReference type="HAMAP-Rule" id="MF_00772"/>
    </source>
</evidence>
<keyword evidence="7" id="KW-0010">Activator</keyword>
<dbReference type="Gene3D" id="3.40.10.10">
    <property type="entry name" value="DNA Methylphosphotriester Repair Domain"/>
    <property type="match status" value="1"/>
</dbReference>
<feature type="binding site" evidence="13">
    <location>
        <position position="72"/>
    </location>
    <ligand>
        <name>Zn(2+)</name>
        <dbReference type="ChEBI" id="CHEBI:29105"/>
    </ligand>
</feature>
<comment type="function">
    <text evidence="10">Involved in the cellular defense against the biological effects of O6-methylguanine (O6-MeG) and O4-methylthymine (O4-MeT) in DNA. Repairs the methylated nucleobase in DNA by stoichiometrically transferring the methyl group to a cysteine residue in the enzyme. This is a suicide reaction: the enzyme is irreversibly inactivated.</text>
</comment>
<feature type="binding site" evidence="13">
    <location>
        <position position="42"/>
    </location>
    <ligand>
        <name>Zn(2+)</name>
        <dbReference type="ChEBI" id="CHEBI:29105"/>
    </ligand>
</feature>
<evidence type="ECO:0000313" key="15">
    <source>
        <dbReference type="EMBL" id="RXJ74634.1"/>
    </source>
</evidence>
<dbReference type="FunFam" id="1.10.10.10:FF:000214">
    <property type="entry name" value="Methylated-DNA--protein-cysteine methyltransferase"/>
    <property type="match status" value="1"/>
</dbReference>
<dbReference type="InterPro" id="IPR023546">
    <property type="entry name" value="MGMT"/>
</dbReference>
<dbReference type="HAMAP" id="MF_00772">
    <property type="entry name" value="OGT"/>
    <property type="match status" value="1"/>
</dbReference>
<dbReference type="InterPro" id="IPR016221">
    <property type="entry name" value="Bifunct_regulatory_prot_Ada"/>
</dbReference>
<evidence type="ECO:0000256" key="3">
    <source>
        <dbReference type="ARBA" id="ARBA00022490"/>
    </source>
</evidence>
<evidence type="ECO:0000256" key="1">
    <source>
        <dbReference type="ARBA" id="ARBA00001286"/>
    </source>
</evidence>
<feature type="active site" description="Nucleophile; methyl group acceptor" evidence="10">
    <location>
        <position position="319"/>
    </location>
</feature>
<dbReference type="Gene3D" id="3.30.160.70">
    <property type="entry name" value="Methylated DNA-protein cysteine methyltransferase domain"/>
    <property type="match status" value="1"/>
</dbReference>
<feature type="domain" description="HTH araC/xylS-type" evidence="14">
    <location>
        <begin position="86"/>
        <end position="182"/>
    </location>
</feature>
<keyword evidence="3 10" id="KW-0963">Cytoplasm</keyword>
<dbReference type="PANTHER" id="PTHR10815">
    <property type="entry name" value="METHYLATED-DNA--PROTEIN-CYSTEINE METHYLTRANSFERASE"/>
    <property type="match status" value="1"/>
</dbReference>
<gene>
    <name evidence="15" type="ORF">CS022_03470</name>
</gene>
<dbReference type="InterPro" id="IPR036631">
    <property type="entry name" value="MGMT_N_sf"/>
</dbReference>
<keyword evidence="6 10" id="KW-0227">DNA damage</keyword>
<dbReference type="CDD" id="cd06445">
    <property type="entry name" value="ATase"/>
    <property type="match status" value="1"/>
</dbReference>
<organism evidence="15 16">
    <name type="scientific">Veronia nyctiphanis</name>
    <dbReference type="NCBI Taxonomy" id="1278244"/>
    <lineage>
        <taxon>Bacteria</taxon>
        <taxon>Pseudomonadati</taxon>
        <taxon>Pseudomonadota</taxon>
        <taxon>Gammaproteobacteria</taxon>
        <taxon>Vibrionales</taxon>
        <taxon>Vibrionaceae</taxon>
        <taxon>Veronia</taxon>
    </lineage>
</organism>
<sequence length="373" mass="42425">MLVTDKKQIDTYYKALLERDSRFTGIFYVGVKTTSIFCIATCRARKPKIKNVVFYTMYKEAMDAGFRPCKVCRPTENANEAPEPVSKAIELVRVNPKEKISDQVLRENNIAPEQVRRWFNLHYGMTFHAFQRMYRINNALIELKEGRSTIDTAMDAGYDSLSGFGYTCKKLLGSSPTQSAEKNRILISRLTTPLGPMFACATDAGLCLLEFVDRRMLETEFRDLQTRLTANIVSGENKHIKQTKIELDEYFSGERTMFNVTLDLPGTVFQKQVWDVLFSIPFGKTASYQQQAERLNNPKAVRAVASANGCNRVAIIVPCHRVIGKNGNLTGYGGGLERKRWLLEHENKVSLKLQQNEEIERDASQLDFTCLLN</sequence>
<keyword evidence="12" id="KW-0862">Zinc</keyword>
<evidence type="ECO:0000256" key="12">
    <source>
        <dbReference type="PIRSR" id="PIRSR000409-2"/>
    </source>
</evidence>
<dbReference type="EMBL" id="PEIB01000002">
    <property type="protein sequence ID" value="RXJ74634.1"/>
    <property type="molecule type" value="Genomic_DNA"/>
</dbReference>
<dbReference type="Pfam" id="PF02870">
    <property type="entry name" value="Methyltransf_1N"/>
    <property type="match status" value="1"/>
</dbReference>
<dbReference type="Gene3D" id="1.10.10.60">
    <property type="entry name" value="Homeodomain-like"/>
    <property type="match status" value="1"/>
</dbReference>
<dbReference type="Pfam" id="PF12833">
    <property type="entry name" value="HTH_18"/>
    <property type="match status" value="1"/>
</dbReference>
<dbReference type="InterPro" id="IPR008332">
    <property type="entry name" value="MethylG_MeTrfase_N"/>
</dbReference>
<comment type="caution">
    <text evidence="15">The sequence shown here is derived from an EMBL/GenBank/DDBJ whole genome shotgun (WGS) entry which is preliminary data.</text>
</comment>